<evidence type="ECO:0000313" key="2">
    <source>
        <dbReference type="EMBL" id="KKM80586.1"/>
    </source>
</evidence>
<comment type="caution">
    <text evidence="2">The sequence shown here is derived from an EMBL/GenBank/DDBJ whole genome shotgun (WGS) entry which is preliminary data.</text>
</comment>
<reference evidence="2" key="1">
    <citation type="journal article" date="2015" name="Nature">
        <title>Complex archaea that bridge the gap between prokaryotes and eukaryotes.</title>
        <authorList>
            <person name="Spang A."/>
            <person name="Saw J.H."/>
            <person name="Jorgensen S.L."/>
            <person name="Zaremba-Niedzwiedzka K."/>
            <person name="Martijn J."/>
            <person name="Lind A.E."/>
            <person name="van Eijk R."/>
            <person name="Schleper C."/>
            <person name="Guy L."/>
            <person name="Ettema T.J."/>
        </authorList>
    </citation>
    <scope>NUCLEOTIDE SEQUENCE</scope>
</reference>
<feature type="region of interest" description="Disordered" evidence="1">
    <location>
        <begin position="1"/>
        <end position="53"/>
    </location>
</feature>
<dbReference type="AlphaFoldDB" id="A0A0F9L0S9"/>
<feature type="compositionally biased region" description="Basic and acidic residues" evidence="1">
    <location>
        <begin position="1"/>
        <end position="27"/>
    </location>
</feature>
<sequence length="53" mass="6250">MGGLHNGKEKSDSLIRRIRMKRNEQKKRPPKKSGKNKLLLKLTIPSRRGRRKK</sequence>
<accession>A0A0F9L0S9</accession>
<organism evidence="2">
    <name type="scientific">marine sediment metagenome</name>
    <dbReference type="NCBI Taxonomy" id="412755"/>
    <lineage>
        <taxon>unclassified sequences</taxon>
        <taxon>metagenomes</taxon>
        <taxon>ecological metagenomes</taxon>
    </lineage>
</organism>
<name>A0A0F9L0S9_9ZZZZ</name>
<proteinExistence type="predicted"/>
<dbReference type="EMBL" id="LAZR01008157">
    <property type="protein sequence ID" value="KKM80586.1"/>
    <property type="molecule type" value="Genomic_DNA"/>
</dbReference>
<protein>
    <submittedName>
        <fullName evidence="2">Uncharacterized protein</fullName>
    </submittedName>
</protein>
<gene>
    <name evidence="2" type="ORF">LCGC14_1338320</name>
</gene>
<evidence type="ECO:0000256" key="1">
    <source>
        <dbReference type="SAM" id="MobiDB-lite"/>
    </source>
</evidence>